<sequence length="608" mass="70055">MPGQLEGRFRDYFTRWRLKEAKNEELRLKTAVEIANYVSSALNIEKINQELKDSYSPPYKKFASYGELNYGSLLYCKLILEVYIEDSGLLRLEESEEKILLEKITYNIAGLYLESRVQTQEKLEGLVKNSTLWLEKFTANRNNPEHVKYLCCAFYVFLKTLTISLSQYYPWAKKATAKLVGIELDVFEEALKDLLEQISKKVSQLQTEILPTVLSSPQTVAEYLNERYLQLLKQESMEDADSVLQKIDTLKDYVLKVMTLVTTLQRNHELRSQIALAQTILTILHTNEHQVTGRKYFLELLQNNEDSFKLFIANLEEDSRREVLKKIDQLKKPDGYQQMSASIQYVGSWLTALPASTMRLTMSEQTQDAVISILPQTLDSECKAYVKSLATSYIHNLGQALNQNEDQLKKLIKTLSAGQSEFEKLLTNLSAEVLPLRAATEGTIASLEAYKQLLQLASNRQEKLREIESLDIKAAAFLSAHDSFLIKLCKFLSQFFGCFAIKEVEQVDVIKEIKRKLGLLREEYHDFFMKEIETFKETSTLSLNLKNHIVKQLEMRNSINPGEPVTNLLSEDCTRSYTAITQRFFKLRQELSEDDKEMRNDSNMGILD</sequence>
<evidence type="ECO:0000313" key="1">
    <source>
        <dbReference type="EMBL" id="KTD22023.1"/>
    </source>
</evidence>
<dbReference type="AlphaFoldDB" id="A0A0W0VPI4"/>
<organism evidence="1 2">
    <name type="scientific">Legionella lansingensis</name>
    <dbReference type="NCBI Taxonomy" id="45067"/>
    <lineage>
        <taxon>Bacteria</taxon>
        <taxon>Pseudomonadati</taxon>
        <taxon>Pseudomonadota</taxon>
        <taxon>Gammaproteobacteria</taxon>
        <taxon>Legionellales</taxon>
        <taxon>Legionellaceae</taxon>
        <taxon>Legionella</taxon>
    </lineage>
</organism>
<proteinExistence type="predicted"/>
<keyword evidence="2" id="KW-1185">Reference proteome</keyword>
<dbReference type="EMBL" id="LNYI01000028">
    <property type="protein sequence ID" value="KTD22023.1"/>
    <property type="molecule type" value="Genomic_DNA"/>
</dbReference>
<dbReference type="PATRIC" id="fig|45067.4.peg.1348"/>
<evidence type="ECO:0000313" key="2">
    <source>
        <dbReference type="Proteomes" id="UP000054869"/>
    </source>
</evidence>
<comment type="caution">
    <text evidence="1">The sequence shown here is derived from an EMBL/GenBank/DDBJ whole genome shotgun (WGS) entry which is preliminary data.</text>
</comment>
<protein>
    <submittedName>
        <fullName evidence="1">Purine NTPase</fullName>
    </submittedName>
</protein>
<dbReference type="Proteomes" id="UP000054869">
    <property type="component" value="Unassembled WGS sequence"/>
</dbReference>
<accession>A0A0W0VPI4</accession>
<reference evidence="1 2" key="1">
    <citation type="submission" date="2015-11" db="EMBL/GenBank/DDBJ databases">
        <title>Genomic analysis of 38 Legionella species identifies large and diverse effector repertoires.</title>
        <authorList>
            <person name="Burstein D."/>
            <person name="Amaro F."/>
            <person name="Zusman T."/>
            <person name="Lifshitz Z."/>
            <person name="Cohen O."/>
            <person name="Gilbert J.A."/>
            <person name="Pupko T."/>
            <person name="Shuman H.A."/>
            <person name="Segal G."/>
        </authorList>
    </citation>
    <scope>NUCLEOTIDE SEQUENCE [LARGE SCALE GENOMIC DNA]</scope>
    <source>
        <strain evidence="1 2">ATCC 49751</strain>
    </source>
</reference>
<dbReference type="OrthoDB" id="5631848at2"/>
<dbReference type="eggNOG" id="COG1511">
    <property type="taxonomic scope" value="Bacteria"/>
</dbReference>
<dbReference type="RefSeq" id="WP_028373174.1">
    <property type="nucleotide sequence ID" value="NZ_LNYI01000028.1"/>
</dbReference>
<name>A0A0W0VPI4_9GAMM</name>
<gene>
    <name evidence="1" type="ORF">Llan_1286</name>
</gene>